<feature type="compositionally biased region" description="Polar residues" evidence="1">
    <location>
        <begin position="180"/>
        <end position="189"/>
    </location>
</feature>
<sequence length="189" mass="20911">MSFVEDGTIYSMKYDASKETVQSLSMIRYGQEITNPSVIKEIAACFQKWARRRGVALILELKANEHIKVPFENLKPQSNTANESMSPGIEVDDAELASIVLEILQKGESTAGELIENIQSQDISVSHSQAAAIVDIVDAFKSPEKSLDLNDCMDILKEAAEVEERPSLKQKAKPPKIEGPSNQPRPRVK</sequence>
<dbReference type="AlphaFoldDB" id="A0AAC9JEH5"/>
<name>A0AAC9JEH5_9ALTE</name>
<feature type="region of interest" description="Disordered" evidence="1">
    <location>
        <begin position="160"/>
        <end position="189"/>
    </location>
</feature>
<evidence type="ECO:0000256" key="1">
    <source>
        <dbReference type="SAM" id="MobiDB-lite"/>
    </source>
</evidence>
<geneLocation type="plasmid" evidence="3">
    <name>pamcp48-600</name>
</geneLocation>
<reference evidence="2 3" key="1">
    <citation type="submission" date="2016-11" db="EMBL/GenBank/DDBJ databases">
        <title>Networking in microbes: conjugative elements and plasmids in the genus Alteromonas.</title>
        <authorList>
            <person name="Lopez-Perez M."/>
            <person name="Ramon-Marco N."/>
            <person name="Rodriguez-Valera F."/>
        </authorList>
    </citation>
    <scope>NUCLEOTIDE SEQUENCE [LARGE SCALE GENOMIC DNA]</scope>
    <source>
        <strain evidence="2 3">CP48</strain>
        <plasmid evidence="3">pamcp48-600</plasmid>
    </source>
</reference>
<dbReference type="RefSeq" id="WP_071960934.1">
    <property type="nucleotide sequence ID" value="NZ_CP018025.1"/>
</dbReference>
<evidence type="ECO:0000313" key="2">
    <source>
        <dbReference type="EMBL" id="APD92320.1"/>
    </source>
</evidence>
<dbReference type="EMBL" id="CP018025">
    <property type="protein sequence ID" value="APD92320.1"/>
    <property type="molecule type" value="Genomic_DNA"/>
</dbReference>
<evidence type="ECO:0000313" key="3">
    <source>
        <dbReference type="Proteomes" id="UP000182101"/>
    </source>
</evidence>
<accession>A0AAC9JEH5</accession>
<protein>
    <submittedName>
        <fullName evidence="2">Uncharacterized protein</fullName>
    </submittedName>
</protein>
<dbReference type="Proteomes" id="UP000182101">
    <property type="component" value="Plasmid pAMCP48-600"/>
</dbReference>
<gene>
    <name evidence="2" type="ORF">BM524_20665</name>
</gene>
<keyword evidence="2" id="KW-0614">Plasmid</keyword>
<proteinExistence type="predicted"/>
<organism evidence="2 3">
    <name type="scientific">Alteromonas mediterranea</name>
    <dbReference type="NCBI Taxonomy" id="314275"/>
    <lineage>
        <taxon>Bacteria</taxon>
        <taxon>Pseudomonadati</taxon>
        <taxon>Pseudomonadota</taxon>
        <taxon>Gammaproteobacteria</taxon>
        <taxon>Alteromonadales</taxon>
        <taxon>Alteromonadaceae</taxon>
        <taxon>Alteromonas/Salinimonas group</taxon>
        <taxon>Alteromonas</taxon>
    </lineage>
</organism>